<dbReference type="OrthoDB" id="10650789at2759"/>
<protein>
    <recommendedName>
        <fullName evidence="1">Macro domain-containing protein</fullName>
    </recommendedName>
</protein>
<dbReference type="Gene3D" id="3.40.220.10">
    <property type="entry name" value="Leucine Aminopeptidase, subunit E, domain 1"/>
    <property type="match status" value="1"/>
</dbReference>
<sequence>MACGSVVEVVAGDIAEEEVDVVINAANSLSFTAMDCGVSGVSVPSTQAGVQLAEGGLAVRGVRYVVHAVGPIWTDWPVARATFAKVVPRIRRTVRRALTAAERVVAALDSVRSQSGRAGPAGDGDRPDTVEEDVGVEVRDDGLAPGGESVMMASVAVPAISGGIFTHYSATSKIKAAEQMAARTAVVEAVMRWLARRRENGTSRHVWNIRLVDICPRGVAMFAKAFDVALAAEGEADIGESGTVRAEE</sequence>
<dbReference type="GeneID" id="25569220"/>
<dbReference type="AlphaFoldDB" id="A0A0L0DTQ9"/>
<gene>
    <name evidence="2" type="ORF">AMSG_11181</name>
</gene>
<feature type="domain" description="Macro" evidence="1">
    <location>
        <begin position="1"/>
        <end position="230"/>
    </location>
</feature>
<dbReference type="Proteomes" id="UP000054408">
    <property type="component" value="Unassembled WGS sequence"/>
</dbReference>
<dbReference type="InterPro" id="IPR043472">
    <property type="entry name" value="Macro_dom-like"/>
</dbReference>
<dbReference type="InterPro" id="IPR002589">
    <property type="entry name" value="Macro_dom"/>
</dbReference>
<organism evidence="2 3">
    <name type="scientific">Thecamonas trahens ATCC 50062</name>
    <dbReference type="NCBI Taxonomy" id="461836"/>
    <lineage>
        <taxon>Eukaryota</taxon>
        <taxon>Apusozoa</taxon>
        <taxon>Apusomonadida</taxon>
        <taxon>Apusomonadidae</taxon>
        <taxon>Thecamonas</taxon>
    </lineage>
</organism>
<dbReference type="eggNOG" id="ENOG502SV8N">
    <property type="taxonomic scope" value="Eukaryota"/>
</dbReference>
<dbReference type="RefSeq" id="XP_013752927.1">
    <property type="nucleotide sequence ID" value="XM_013897473.1"/>
</dbReference>
<dbReference type="PROSITE" id="PS51154">
    <property type="entry name" value="MACRO"/>
    <property type="match status" value="1"/>
</dbReference>
<reference evidence="2 3" key="1">
    <citation type="submission" date="2010-05" db="EMBL/GenBank/DDBJ databases">
        <title>The Genome Sequence of Thecamonas trahens ATCC 50062.</title>
        <authorList>
            <consortium name="The Broad Institute Genome Sequencing Platform"/>
            <person name="Russ C."/>
            <person name="Cuomo C."/>
            <person name="Shea T."/>
            <person name="Young S.K."/>
            <person name="Zeng Q."/>
            <person name="Koehrsen M."/>
            <person name="Haas B."/>
            <person name="Borodovsky M."/>
            <person name="Guigo R."/>
            <person name="Alvarado L."/>
            <person name="Berlin A."/>
            <person name="Bochicchio J."/>
            <person name="Borenstein D."/>
            <person name="Chapman S."/>
            <person name="Chen Z."/>
            <person name="Freedman E."/>
            <person name="Gellesch M."/>
            <person name="Goldberg J."/>
            <person name="Griggs A."/>
            <person name="Gujja S."/>
            <person name="Heilman E."/>
            <person name="Heiman D."/>
            <person name="Hepburn T."/>
            <person name="Howarth C."/>
            <person name="Jen D."/>
            <person name="Larson L."/>
            <person name="Mehta T."/>
            <person name="Park D."/>
            <person name="Pearson M."/>
            <person name="Roberts A."/>
            <person name="Saif S."/>
            <person name="Shenoy N."/>
            <person name="Sisk P."/>
            <person name="Stolte C."/>
            <person name="Sykes S."/>
            <person name="Thomson T."/>
            <person name="Walk T."/>
            <person name="White J."/>
            <person name="Yandava C."/>
            <person name="Burger G."/>
            <person name="Gray M.W."/>
            <person name="Holland P.W.H."/>
            <person name="King N."/>
            <person name="Lang F.B.F."/>
            <person name="Roger A.J."/>
            <person name="Ruiz-Trillo I."/>
            <person name="Lander E."/>
            <person name="Nusbaum C."/>
        </authorList>
    </citation>
    <scope>NUCLEOTIDE SEQUENCE [LARGE SCALE GENOMIC DNA]</scope>
    <source>
        <strain evidence="2 3">ATCC 50062</strain>
    </source>
</reference>
<accession>A0A0L0DTQ9</accession>
<keyword evidence="3" id="KW-1185">Reference proteome</keyword>
<name>A0A0L0DTQ9_THETB</name>
<evidence type="ECO:0000313" key="2">
    <source>
        <dbReference type="EMBL" id="KNC55719.1"/>
    </source>
</evidence>
<evidence type="ECO:0000259" key="1">
    <source>
        <dbReference type="PROSITE" id="PS51154"/>
    </source>
</evidence>
<dbReference type="SUPFAM" id="SSF52949">
    <property type="entry name" value="Macro domain-like"/>
    <property type="match status" value="1"/>
</dbReference>
<dbReference type="EMBL" id="GL349502">
    <property type="protein sequence ID" value="KNC55719.1"/>
    <property type="molecule type" value="Genomic_DNA"/>
</dbReference>
<evidence type="ECO:0000313" key="3">
    <source>
        <dbReference type="Proteomes" id="UP000054408"/>
    </source>
</evidence>
<proteinExistence type="predicted"/>